<proteinExistence type="predicted"/>
<evidence type="ECO:0000256" key="2">
    <source>
        <dbReference type="ARBA" id="ARBA00023277"/>
    </source>
</evidence>
<dbReference type="Proteomes" id="UP000546464">
    <property type="component" value="Unassembled WGS sequence"/>
</dbReference>
<dbReference type="PROSITE" id="PS51760">
    <property type="entry name" value="GH10_2"/>
    <property type="match status" value="1"/>
</dbReference>
<keyword evidence="3" id="KW-0624">Polysaccharide degradation</keyword>
<gene>
    <name evidence="5" type="ORF">H5P28_16570</name>
</gene>
<accession>A0A842HI94</accession>
<dbReference type="Gene3D" id="3.20.20.80">
    <property type="entry name" value="Glycosidases"/>
    <property type="match status" value="1"/>
</dbReference>
<name>A0A842HI94_9BACT</name>
<comment type="caution">
    <text evidence="5">The sequence shown here is derived from an EMBL/GenBank/DDBJ whole genome shotgun (WGS) entry which is preliminary data.</text>
</comment>
<keyword evidence="5" id="KW-0858">Xylan degradation</keyword>
<keyword evidence="1 5" id="KW-0378">Hydrolase</keyword>
<dbReference type="SUPFAM" id="SSF51445">
    <property type="entry name" value="(Trans)glycosidases"/>
    <property type="match status" value="1"/>
</dbReference>
<evidence type="ECO:0000256" key="1">
    <source>
        <dbReference type="ARBA" id="ARBA00022801"/>
    </source>
</evidence>
<dbReference type="PANTHER" id="PTHR31490">
    <property type="entry name" value="GLYCOSYL HYDROLASE"/>
    <property type="match status" value="1"/>
</dbReference>
<evidence type="ECO:0000256" key="3">
    <source>
        <dbReference type="ARBA" id="ARBA00023326"/>
    </source>
</evidence>
<evidence type="ECO:0000313" key="6">
    <source>
        <dbReference type="Proteomes" id="UP000546464"/>
    </source>
</evidence>
<evidence type="ECO:0000259" key="4">
    <source>
        <dbReference type="PROSITE" id="PS51760"/>
    </source>
</evidence>
<dbReference type="GO" id="GO:0045493">
    <property type="term" value="P:xylan catabolic process"/>
    <property type="evidence" value="ECO:0007669"/>
    <property type="project" value="UniProtKB-KW"/>
</dbReference>
<dbReference type="InterPro" id="IPR001000">
    <property type="entry name" value="GH10_dom"/>
</dbReference>
<keyword evidence="2" id="KW-0119">Carbohydrate metabolism</keyword>
<reference evidence="5 6" key="1">
    <citation type="submission" date="2020-07" db="EMBL/GenBank/DDBJ databases">
        <authorList>
            <person name="Feng X."/>
        </authorList>
    </citation>
    <scope>NUCLEOTIDE SEQUENCE [LARGE SCALE GENOMIC DNA]</scope>
    <source>
        <strain evidence="5 6">JCM31066</strain>
    </source>
</reference>
<dbReference type="Pfam" id="PF00331">
    <property type="entry name" value="Glyco_hydro_10"/>
    <property type="match status" value="1"/>
</dbReference>
<keyword evidence="6" id="KW-1185">Reference proteome</keyword>
<dbReference type="GO" id="GO:0004553">
    <property type="term" value="F:hydrolase activity, hydrolyzing O-glycosyl compounds"/>
    <property type="evidence" value="ECO:0007669"/>
    <property type="project" value="InterPro"/>
</dbReference>
<dbReference type="InterPro" id="IPR017853">
    <property type="entry name" value="GH"/>
</dbReference>
<organism evidence="5 6">
    <name type="scientific">Ruficoccus amylovorans</name>
    <dbReference type="NCBI Taxonomy" id="1804625"/>
    <lineage>
        <taxon>Bacteria</taxon>
        <taxon>Pseudomonadati</taxon>
        <taxon>Verrucomicrobiota</taxon>
        <taxon>Opitutia</taxon>
        <taxon>Puniceicoccales</taxon>
        <taxon>Cerasicoccaceae</taxon>
        <taxon>Ruficoccus</taxon>
    </lineage>
</organism>
<dbReference type="EMBL" id="JACHVB010000054">
    <property type="protein sequence ID" value="MBC2595880.1"/>
    <property type="molecule type" value="Genomic_DNA"/>
</dbReference>
<feature type="domain" description="GH10" evidence="4">
    <location>
        <begin position="80"/>
        <end position="393"/>
    </location>
</feature>
<dbReference type="RefSeq" id="WP_185676814.1">
    <property type="nucleotide sequence ID" value="NZ_JACHVB010000054.1"/>
</dbReference>
<dbReference type="SMART" id="SM00633">
    <property type="entry name" value="Glyco_10"/>
    <property type="match status" value="1"/>
</dbReference>
<dbReference type="InterPro" id="IPR044846">
    <property type="entry name" value="GH10"/>
</dbReference>
<dbReference type="PANTHER" id="PTHR31490:SF1">
    <property type="entry name" value="ENDO-1,4-BETA-XYLANASE 1"/>
    <property type="match status" value="1"/>
</dbReference>
<dbReference type="AlphaFoldDB" id="A0A842HI94"/>
<keyword evidence="5" id="KW-0326">Glycosidase</keyword>
<protein>
    <submittedName>
        <fullName evidence="5">Endo-1,4-beta-xylanase</fullName>
    </submittedName>
</protein>
<evidence type="ECO:0000313" key="5">
    <source>
        <dbReference type="EMBL" id="MBC2595880.1"/>
    </source>
</evidence>
<sequence>MKTLSNLARQALSRLVVDDPEIDFRIKSGIEVNRKGFAEISLVDREGQEIEAAEITYRHLKHEYQFGCNAFMLEQFQDPERNAGYKEMFSDIFNLAVVPFYWNALEPEPGKYRFGKDSLNIYRRPPVDLVLEFCEEYNITPKGHCLVWQMAAPSWVPNNKAEMERCLEKRIQVIAERYASKISIWDVCNEALQWKPHVHSIALPDEHMEKAFKMAAKYFPESSQLIYNEGPWVSWNDFHGDYTPPYLLARHLLNSGLRVGGFGLQYHMAFYGDNFQQLADWSKQFSNQWLLFAHMDIYGKLGLPLNVSEITIPSQDDALGDGERFQELVTEKLYRIWFSHPATEGIVWWNLVDNTAFVDPMDSNNNQGENRYLGGLLKSDLKPKRSYRVLKRLIKEEWHSSGTLNYQKGVANKFHGFYGDYELKIKTNLGEFTHNVSLSKKADNMYCIGC</sequence>